<evidence type="ECO:0000313" key="2">
    <source>
        <dbReference type="EMBL" id="AST91540.1"/>
    </source>
</evidence>
<keyword evidence="1" id="KW-0472">Membrane</keyword>
<dbReference type="AlphaFoldDB" id="A0A223KPV9"/>
<name>A0A223KPV9_9BACI</name>
<protein>
    <submittedName>
        <fullName evidence="2">Uncharacterized protein</fullName>
    </submittedName>
</protein>
<evidence type="ECO:0000256" key="1">
    <source>
        <dbReference type="SAM" id="Phobius"/>
    </source>
</evidence>
<keyword evidence="3" id="KW-1185">Reference proteome</keyword>
<accession>A0A223KPV9</accession>
<reference evidence="2 3" key="1">
    <citation type="submission" date="2016-12" db="EMBL/GenBank/DDBJ databases">
        <title>The whole genome sequencing and assembly of Bacillus cohnii DSM 6307T strain.</title>
        <authorList>
            <person name="Lee Y.-J."/>
            <person name="Yi H."/>
            <person name="Bahn Y.-S."/>
            <person name="Kim J.F."/>
            <person name="Lee D.-W."/>
        </authorList>
    </citation>
    <scope>NUCLEOTIDE SEQUENCE [LARGE SCALE GENOMIC DNA]</scope>
    <source>
        <strain evidence="2 3">DSM 6307</strain>
    </source>
</reference>
<feature type="transmembrane region" description="Helical" evidence="1">
    <location>
        <begin position="5"/>
        <end position="23"/>
    </location>
</feature>
<dbReference type="KEGG" id="bcoh:BC6307_09725"/>
<sequence length="315" mass="36221">MLKRILIVFLFTIICFTISIVWWSTQSNVSSGIYPLNSGGSIVLTVEENIPIASFSLPVVWVKAHPWQKTPTIDKLIFRDDKGNVFSKMEGEYILQVDEDLPWYKRNIHSEVEMMINGESKVTIGERTMTSIKDSFDENYMLNSLQLQVNGMEETFSMDKTYQFTLIGNEDQVSHNRWVMNGLLGFNGTGYIFRLDGPKGDVLERILFWLPGMTENDINNMMYTFDDDFELYSNELDEFNGEPLNLPLTLTEREMLLYIPLSSKNIDELKGKIVYIQPFFQFSNQDGDQYYSGGMGSIGEFYPKIGGINLILPEE</sequence>
<organism evidence="2 3">
    <name type="scientific">Sutcliffiella cohnii</name>
    <dbReference type="NCBI Taxonomy" id="33932"/>
    <lineage>
        <taxon>Bacteria</taxon>
        <taxon>Bacillati</taxon>
        <taxon>Bacillota</taxon>
        <taxon>Bacilli</taxon>
        <taxon>Bacillales</taxon>
        <taxon>Bacillaceae</taxon>
        <taxon>Sutcliffiella</taxon>
    </lineage>
</organism>
<keyword evidence="1" id="KW-0812">Transmembrane</keyword>
<dbReference type="RefSeq" id="WP_066415771.1">
    <property type="nucleotide sequence ID" value="NZ_CP018866.1"/>
</dbReference>
<evidence type="ECO:0000313" key="3">
    <source>
        <dbReference type="Proteomes" id="UP000215224"/>
    </source>
</evidence>
<dbReference type="EMBL" id="CP018866">
    <property type="protein sequence ID" value="AST91540.1"/>
    <property type="molecule type" value="Genomic_DNA"/>
</dbReference>
<keyword evidence="1" id="KW-1133">Transmembrane helix</keyword>
<proteinExistence type="predicted"/>
<gene>
    <name evidence="2" type="ORF">BC6307_09725</name>
</gene>
<dbReference type="Proteomes" id="UP000215224">
    <property type="component" value="Chromosome"/>
</dbReference>